<protein>
    <submittedName>
        <fullName evidence="1">Uncharacterized protein</fullName>
    </submittedName>
</protein>
<reference evidence="1" key="1">
    <citation type="journal article" date="2014" name="Front. Microbiol.">
        <title>High frequency of phylogenetically diverse reductive dehalogenase-homologous genes in deep subseafloor sedimentary metagenomes.</title>
        <authorList>
            <person name="Kawai M."/>
            <person name="Futagami T."/>
            <person name="Toyoda A."/>
            <person name="Takaki Y."/>
            <person name="Nishi S."/>
            <person name="Hori S."/>
            <person name="Arai W."/>
            <person name="Tsubouchi T."/>
            <person name="Morono Y."/>
            <person name="Uchiyama I."/>
            <person name="Ito T."/>
            <person name="Fujiyama A."/>
            <person name="Inagaki F."/>
            <person name="Takami H."/>
        </authorList>
    </citation>
    <scope>NUCLEOTIDE SEQUENCE</scope>
    <source>
        <strain evidence="1">Expedition CK06-06</strain>
    </source>
</reference>
<evidence type="ECO:0000313" key="1">
    <source>
        <dbReference type="EMBL" id="GAJ18007.1"/>
    </source>
</evidence>
<feature type="non-terminal residue" evidence="1">
    <location>
        <position position="1"/>
    </location>
</feature>
<accession>X1VHQ2</accession>
<sequence length="59" mass="6373">GKEITGKYAVIKGGQVNLYTGIMSDKKGGWRGCGKRLQFPADSVTVTADEPTKELKQES</sequence>
<gene>
    <name evidence="1" type="ORF">S12H4_54876</name>
</gene>
<proteinExistence type="predicted"/>
<organism evidence="1">
    <name type="scientific">marine sediment metagenome</name>
    <dbReference type="NCBI Taxonomy" id="412755"/>
    <lineage>
        <taxon>unclassified sequences</taxon>
        <taxon>metagenomes</taxon>
        <taxon>ecological metagenomes</taxon>
    </lineage>
</organism>
<name>X1VHQ2_9ZZZZ</name>
<dbReference type="EMBL" id="BARW01035131">
    <property type="protein sequence ID" value="GAJ18007.1"/>
    <property type="molecule type" value="Genomic_DNA"/>
</dbReference>
<comment type="caution">
    <text evidence="1">The sequence shown here is derived from an EMBL/GenBank/DDBJ whole genome shotgun (WGS) entry which is preliminary data.</text>
</comment>
<dbReference type="AlphaFoldDB" id="X1VHQ2"/>